<sequence>MSALASSTGTSPAGRPRHLLDFQDWTPERLESVLDGADTMLQVLDRPVRKVPALQGLTVCNAFFENSTRTRTSFELAARRMSADVLTFAAGSSSVSKGESLRDTVEVLTAYKVDAYVVRHHAAGAAHLVARYSGKPVINAGDGRRAHPTQALLDAYTVRQEYGSLAGKKVAIIGDVRHSRVARSNAELLPKLGAEVVLCGPATLLPEGLAGLPGVRLTTDPKEAVRGAHAVMALRLQQERMTGGYLASLQEYADTFQVNERLLREAESGAVVLHPGPMNRDLEISSEAADGPRSRILKQVENGQAIRMSVLYHLLAGRE</sequence>
<evidence type="ECO:0000256" key="7">
    <source>
        <dbReference type="HAMAP-Rule" id="MF_00001"/>
    </source>
</evidence>
<evidence type="ECO:0000256" key="3">
    <source>
        <dbReference type="ARBA" id="ARBA00022679"/>
    </source>
</evidence>
<feature type="binding site" evidence="7">
    <location>
        <position position="97"/>
    </location>
    <ligand>
        <name>L-aspartate</name>
        <dbReference type="ChEBI" id="CHEBI:29991"/>
    </ligand>
</feature>
<feature type="binding site" evidence="7">
    <location>
        <position position="150"/>
    </location>
    <ligand>
        <name>carbamoyl phosphate</name>
        <dbReference type="ChEBI" id="CHEBI:58228"/>
    </ligand>
</feature>
<comment type="caution">
    <text evidence="10">The sequence shown here is derived from an EMBL/GenBank/DDBJ whole genome shotgun (WGS) entry which is preliminary data.</text>
</comment>
<dbReference type="InterPro" id="IPR006131">
    <property type="entry name" value="Asp_carbamoyltransf_Asp/Orn-bd"/>
</dbReference>
<evidence type="ECO:0000256" key="1">
    <source>
        <dbReference type="ARBA" id="ARBA00004852"/>
    </source>
</evidence>
<feature type="binding site" evidence="7">
    <location>
        <position position="119"/>
    </location>
    <ligand>
        <name>carbamoyl phosphate</name>
        <dbReference type="ChEBI" id="CHEBI:58228"/>
    </ligand>
</feature>
<reference evidence="11" key="1">
    <citation type="journal article" date="2019" name="Int. J. Syst. Evol. Microbiol.">
        <title>The Global Catalogue of Microorganisms (GCM) 10K type strain sequencing project: providing services to taxonomists for standard genome sequencing and annotation.</title>
        <authorList>
            <consortium name="The Broad Institute Genomics Platform"/>
            <consortium name="The Broad Institute Genome Sequencing Center for Infectious Disease"/>
            <person name="Wu L."/>
            <person name="Ma J."/>
        </authorList>
    </citation>
    <scope>NUCLEOTIDE SEQUENCE [LARGE SCALE GENOMIC DNA]</scope>
    <source>
        <strain evidence="11">CGMCC 1.15053</strain>
    </source>
</reference>
<dbReference type="PANTHER" id="PTHR45753:SF6">
    <property type="entry name" value="ASPARTATE CARBAMOYLTRANSFERASE"/>
    <property type="match status" value="1"/>
</dbReference>
<feature type="binding site" evidence="7">
    <location>
        <position position="276"/>
    </location>
    <ligand>
        <name>carbamoyl phosphate</name>
        <dbReference type="ChEBI" id="CHEBI:58228"/>
    </ligand>
</feature>
<dbReference type="PANTHER" id="PTHR45753">
    <property type="entry name" value="ORNITHINE CARBAMOYLTRANSFERASE, MITOCHONDRIAL"/>
    <property type="match status" value="1"/>
</dbReference>
<organism evidence="10 11">
    <name type="scientific">Deinococcus petrolearius</name>
    <dbReference type="NCBI Taxonomy" id="1751295"/>
    <lineage>
        <taxon>Bacteria</taxon>
        <taxon>Thermotogati</taxon>
        <taxon>Deinococcota</taxon>
        <taxon>Deinococci</taxon>
        <taxon>Deinococcales</taxon>
        <taxon>Deinococcaceae</taxon>
        <taxon>Deinococcus</taxon>
    </lineage>
</organism>
<comment type="function">
    <text evidence="5 7">Catalyzes the condensation of carbamoyl phosphate and aspartate to form carbamoyl aspartate and inorganic phosphate, the committed step in the de novo pyrimidine nucleotide biosynthesis pathway.</text>
</comment>
<name>A0ABW1DJK7_9DEIO</name>
<evidence type="ECO:0000256" key="6">
    <source>
        <dbReference type="ARBA" id="ARBA00048859"/>
    </source>
</evidence>
<keyword evidence="4 7" id="KW-0665">Pyrimidine biosynthesis</keyword>
<evidence type="ECO:0000256" key="5">
    <source>
        <dbReference type="ARBA" id="ARBA00043884"/>
    </source>
</evidence>
<dbReference type="InterPro" id="IPR036901">
    <property type="entry name" value="Asp/Orn_carbamoylTrfase_sf"/>
</dbReference>
<evidence type="ECO:0000259" key="9">
    <source>
        <dbReference type="Pfam" id="PF02729"/>
    </source>
</evidence>
<feature type="binding site" evidence="7">
    <location>
        <position position="70"/>
    </location>
    <ligand>
        <name>carbamoyl phosphate</name>
        <dbReference type="ChEBI" id="CHEBI:58228"/>
    </ligand>
</feature>
<dbReference type="Pfam" id="PF02729">
    <property type="entry name" value="OTCace_N"/>
    <property type="match status" value="1"/>
</dbReference>
<comment type="pathway">
    <text evidence="1 7">Pyrimidine metabolism; UMP biosynthesis via de novo pathway; (S)-dihydroorotate from bicarbonate: step 2/3.</text>
</comment>
<feature type="binding site" evidence="7">
    <location>
        <position position="235"/>
    </location>
    <ligand>
        <name>L-aspartate</name>
        <dbReference type="ChEBI" id="CHEBI:29991"/>
    </ligand>
</feature>
<evidence type="ECO:0000256" key="4">
    <source>
        <dbReference type="ARBA" id="ARBA00022975"/>
    </source>
</evidence>
<keyword evidence="11" id="KW-1185">Reference proteome</keyword>
<protein>
    <recommendedName>
        <fullName evidence="7">Aspartate carbamoyltransferase</fullName>
        <ecNumber evidence="7">2.1.3.2</ecNumber>
    </recommendedName>
    <alternativeName>
        <fullName evidence="7">Aspartate transcarbamylase</fullName>
        <shortName evidence="7">ATCase</shortName>
    </alternativeName>
</protein>
<dbReference type="NCBIfam" id="NF002032">
    <property type="entry name" value="PRK00856.1"/>
    <property type="match status" value="1"/>
</dbReference>
<evidence type="ECO:0000259" key="8">
    <source>
        <dbReference type="Pfam" id="PF00185"/>
    </source>
</evidence>
<evidence type="ECO:0000313" key="10">
    <source>
        <dbReference type="EMBL" id="MFC5847514.1"/>
    </source>
</evidence>
<proteinExistence type="inferred from homology"/>
<feature type="domain" description="Aspartate/ornithine carbamoyltransferase Asp/Orn-binding" evidence="8">
    <location>
        <begin position="167"/>
        <end position="314"/>
    </location>
</feature>
<gene>
    <name evidence="7" type="primary">pyrB</name>
    <name evidence="10" type="ORF">ACFPQ6_04260</name>
</gene>
<dbReference type="NCBIfam" id="TIGR00670">
    <property type="entry name" value="asp_carb_tr"/>
    <property type="match status" value="1"/>
</dbReference>
<dbReference type="PRINTS" id="PR00101">
    <property type="entry name" value="ATCASE"/>
</dbReference>
<dbReference type="InterPro" id="IPR002082">
    <property type="entry name" value="Asp_carbamoyltransf"/>
</dbReference>
<dbReference type="RefSeq" id="WP_380046728.1">
    <property type="nucleotide sequence ID" value="NZ_JBHSOH010000005.1"/>
</dbReference>
<dbReference type="InterPro" id="IPR006130">
    <property type="entry name" value="Asp/Orn_carbamoylTrfase"/>
</dbReference>
<dbReference type="InterPro" id="IPR006132">
    <property type="entry name" value="Asp/Orn_carbamoyltranf_P-bd"/>
</dbReference>
<dbReference type="HAMAP" id="MF_00001">
    <property type="entry name" value="Asp_carb_tr"/>
    <property type="match status" value="1"/>
</dbReference>
<comment type="catalytic activity">
    <reaction evidence="6 7">
        <text>carbamoyl phosphate + L-aspartate = N-carbamoyl-L-aspartate + phosphate + H(+)</text>
        <dbReference type="Rhea" id="RHEA:20013"/>
        <dbReference type="ChEBI" id="CHEBI:15378"/>
        <dbReference type="ChEBI" id="CHEBI:29991"/>
        <dbReference type="ChEBI" id="CHEBI:32814"/>
        <dbReference type="ChEBI" id="CHEBI:43474"/>
        <dbReference type="ChEBI" id="CHEBI:58228"/>
        <dbReference type="EC" id="2.1.3.2"/>
    </reaction>
</comment>
<dbReference type="Gene3D" id="3.40.50.1370">
    <property type="entry name" value="Aspartate/ornithine carbamoyltransferase"/>
    <property type="match status" value="2"/>
</dbReference>
<evidence type="ECO:0000256" key="2">
    <source>
        <dbReference type="ARBA" id="ARBA00008896"/>
    </source>
</evidence>
<accession>A0ABW1DJK7</accession>
<feature type="domain" description="Aspartate/ornithine carbamoyltransferase carbamoyl-P binding" evidence="9">
    <location>
        <begin position="17"/>
        <end position="160"/>
    </location>
</feature>
<dbReference type="PRINTS" id="PR00100">
    <property type="entry name" value="AOTCASE"/>
</dbReference>
<comment type="subunit">
    <text evidence="7">Heterododecamer (2C3:3R2) of six catalytic PyrB chains organized as two trimers (C3), and six regulatory PyrI chains organized as three dimers (R2).</text>
</comment>
<feature type="binding site" evidence="7">
    <location>
        <position position="277"/>
    </location>
    <ligand>
        <name>carbamoyl phosphate</name>
        <dbReference type="ChEBI" id="CHEBI:58228"/>
    </ligand>
</feature>
<comment type="similarity">
    <text evidence="2 7">Belongs to the aspartate/ornithine carbamoyltransferase superfamily. ATCase family.</text>
</comment>
<feature type="binding site" evidence="7">
    <location>
        <position position="147"/>
    </location>
    <ligand>
        <name>carbamoyl phosphate</name>
        <dbReference type="ChEBI" id="CHEBI:58228"/>
    </ligand>
</feature>
<dbReference type="Pfam" id="PF00185">
    <property type="entry name" value="OTCace"/>
    <property type="match status" value="1"/>
</dbReference>
<dbReference type="Proteomes" id="UP001595979">
    <property type="component" value="Unassembled WGS sequence"/>
</dbReference>
<dbReference type="PROSITE" id="PS00097">
    <property type="entry name" value="CARBAMOYLTRANSFERASE"/>
    <property type="match status" value="1"/>
</dbReference>
<feature type="binding site" evidence="7">
    <location>
        <position position="69"/>
    </location>
    <ligand>
        <name>carbamoyl phosphate</name>
        <dbReference type="ChEBI" id="CHEBI:58228"/>
    </ligand>
</feature>
<evidence type="ECO:0000313" key="11">
    <source>
        <dbReference type="Proteomes" id="UP001595979"/>
    </source>
</evidence>
<dbReference type="EMBL" id="JBHSOH010000005">
    <property type="protein sequence ID" value="MFC5847514.1"/>
    <property type="molecule type" value="Genomic_DNA"/>
</dbReference>
<dbReference type="GO" id="GO:0004070">
    <property type="term" value="F:aspartate carbamoyltransferase activity"/>
    <property type="evidence" value="ECO:0007669"/>
    <property type="project" value="UniProtKB-EC"/>
</dbReference>
<keyword evidence="3 7" id="KW-0808">Transferase</keyword>
<dbReference type="EC" id="2.1.3.2" evidence="7"/>
<dbReference type="SUPFAM" id="SSF53671">
    <property type="entry name" value="Aspartate/ornithine carbamoyltransferase"/>
    <property type="match status" value="1"/>
</dbReference>
<feature type="binding site" evidence="7">
    <location>
        <position position="180"/>
    </location>
    <ligand>
        <name>L-aspartate</name>
        <dbReference type="ChEBI" id="CHEBI:29991"/>
    </ligand>
</feature>